<dbReference type="RefSeq" id="WP_342016579.1">
    <property type="nucleotide sequence ID" value="NZ_JAVTII010000001.1"/>
</dbReference>
<dbReference type="Proteomes" id="UP001491613">
    <property type="component" value="Unassembled WGS sequence"/>
</dbReference>
<evidence type="ECO:0008006" key="3">
    <source>
        <dbReference type="Google" id="ProtNLM"/>
    </source>
</evidence>
<evidence type="ECO:0000313" key="2">
    <source>
        <dbReference type="Proteomes" id="UP001491613"/>
    </source>
</evidence>
<proteinExistence type="predicted"/>
<reference evidence="1 2" key="1">
    <citation type="submission" date="2024-01" db="EMBL/GenBank/DDBJ databases">
        <title>Horizontal gene transfer in Aeromonas trota.</title>
        <authorList>
            <person name="Otero Olarra J.E."/>
            <person name="Perez Valdespino A."/>
        </authorList>
    </citation>
    <scope>NUCLEOTIDE SEQUENCE [LARGE SCALE GENOMIC DNA]</scope>
    <source>
        <strain evidence="1 2">9.1</strain>
    </source>
</reference>
<evidence type="ECO:0000313" key="1">
    <source>
        <dbReference type="EMBL" id="MEL3918179.1"/>
    </source>
</evidence>
<comment type="caution">
    <text evidence="1">The sequence shown here is derived from an EMBL/GenBank/DDBJ whole genome shotgun (WGS) entry which is preliminary data.</text>
</comment>
<keyword evidence="2" id="KW-1185">Reference proteome</keyword>
<dbReference type="EMBL" id="JAZDDP010000001">
    <property type="protein sequence ID" value="MEL3918179.1"/>
    <property type="molecule type" value="Genomic_DNA"/>
</dbReference>
<gene>
    <name evidence="1" type="ORF">V1482_01985</name>
</gene>
<organism evidence="1 2">
    <name type="scientific">Aeromonas enteropelogenes</name>
    <name type="common">Aeromonas trota</name>
    <dbReference type="NCBI Taxonomy" id="29489"/>
    <lineage>
        <taxon>Bacteria</taxon>
        <taxon>Pseudomonadati</taxon>
        <taxon>Pseudomonadota</taxon>
        <taxon>Gammaproteobacteria</taxon>
        <taxon>Aeromonadales</taxon>
        <taxon>Aeromonadaceae</taxon>
        <taxon>Aeromonas</taxon>
    </lineage>
</organism>
<sequence length="193" mass="22080">MHTHTVTLTPDNFAQAKAAILYALSERMEPTFTWHGDHKGMTHGKTYSFVGFDKDGDLQFKNNDNTTCYASLNNCSKGWFELNIPPEKMAEYSQRQRAKAITNLQLLKSTFEVKHTITSGDIIQWKPRMRDRPFPEYGAPVIVLETISPPHQSSDDYCSSDAPTKYDLVIGIIMEGVLRHYYADSRRFELVPQ</sequence>
<name>A0ABU9J7A6_AEREN</name>
<accession>A0ABU9J7A6</accession>
<protein>
    <recommendedName>
        <fullName evidence="3">Phage protein</fullName>
    </recommendedName>
</protein>